<dbReference type="PANTHER" id="PTHR46374:SF2">
    <property type="entry name" value="STAR-RELATED LIPID TRANSFER PROTEIN 6"/>
    <property type="match status" value="1"/>
</dbReference>
<dbReference type="EMBL" id="AKHW03004724">
    <property type="protein sequence ID" value="KYO28917.1"/>
    <property type="molecule type" value="Genomic_DNA"/>
</dbReference>
<dbReference type="PANTHER" id="PTHR46374">
    <property type="entry name" value="PROTEIN CBG07384"/>
    <property type="match status" value="1"/>
</dbReference>
<evidence type="ECO:0000256" key="1">
    <source>
        <dbReference type="ARBA" id="ARBA00022448"/>
    </source>
</evidence>
<protein>
    <submittedName>
        <fullName evidence="7">StAR-related lipid transfer protein 6</fullName>
    </submittedName>
</protein>
<dbReference type="GO" id="GO:0008289">
    <property type="term" value="F:lipid binding"/>
    <property type="evidence" value="ECO:0007669"/>
    <property type="project" value="UniProtKB-KW"/>
</dbReference>
<proteinExistence type="predicted"/>
<accession>A0A151MWN9</accession>
<dbReference type="STRING" id="8496.A0A151MWN9"/>
<evidence type="ECO:0000256" key="2">
    <source>
        <dbReference type="ARBA" id="ARBA00023055"/>
    </source>
</evidence>
<dbReference type="Proteomes" id="UP000050525">
    <property type="component" value="Unassembled WGS sequence"/>
</dbReference>
<evidence type="ECO:0000313" key="7">
    <source>
        <dbReference type="EMBL" id="KYO28917.1"/>
    </source>
</evidence>
<evidence type="ECO:0000256" key="3">
    <source>
        <dbReference type="ARBA" id="ARBA00023121"/>
    </source>
</evidence>
<dbReference type="PROSITE" id="PS50848">
    <property type="entry name" value="START"/>
    <property type="match status" value="1"/>
</dbReference>
<keyword evidence="8" id="KW-1185">Reference proteome</keyword>
<dbReference type="Gene3D" id="3.30.530.20">
    <property type="match status" value="1"/>
</dbReference>
<organism evidence="7 8">
    <name type="scientific">Alligator mississippiensis</name>
    <name type="common">American alligator</name>
    <dbReference type="NCBI Taxonomy" id="8496"/>
    <lineage>
        <taxon>Eukaryota</taxon>
        <taxon>Metazoa</taxon>
        <taxon>Chordata</taxon>
        <taxon>Craniata</taxon>
        <taxon>Vertebrata</taxon>
        <taxon>Euteleostomi</taxon>
        <taxon>Archelosauria</taxon>
        <taxon>Archosauria</taxon>
        <taxon>Crocodylia</taxon>
        <taxon>Alligatoridae</taxon>
        <taxon>Alligatorinae</taxon>
        <taxon>Alligator</taxon>
    </lineage>
</organism>
<dbReference type="GO" id="GO:0006869">
    <property type="term" value="P:lipid transport"/>
    <property type="evidence" value="ECO:0007669"/>
    <property type="project" value="UniProtKB-KW"/>
</dbReference>
<keyword evidence="1" id="KW-0813">Transport</keyword>
<sequence>MPRALHCPAAGAGQGRARRTPGQMDFKKITDEVSKKMLSYSQDTSGWRVIKVSKNVTVSSKPSKEYAGHLYRGEGIIKEVPSKVIPFMYLPEHRSKWDKALQSYRLLEKIDQDTGIYHSVTQSYGMGVISSRDFVDVVHIKPYAGGILTTNSVSVEYPECPPSPSCIRGHNNPCGYVCSPLPENPEHSKLVVFIQPELGGILPHSVVETALPTILINLITDTRAGLKALNK</sequence>
<dbReference type="eggNOG" id="KOG3845">
    <property type="taxonomic scope" value="Eukaryota"/>
</dbReference>
<name>A0A151MWN9_ALLMI</name>
<reference evidence="7 8" key="1">
    <citation type="journal article" date="2012" name="Genome Biol.">
        <title>Sequencing three crocodilian genomes to illuminate the evolution of archosaurs and amniotes.</title>
        <authorList>
            <person name="St John J.A."/>
            <person name="Braun E.L."/>
            <person name="Isberg S.R."/>
            <person name="Miles L.G."/>
            <person name="Chong A.Y."/>
            <person name="Gongora J."/>
            <person name="Dalzell P."/>
            <person name="Moran C."/>
            <person name="Bed'hom B."/>
            <person name="Abzhanov A."/>
            <person name="Burgess S.C."/>
            <person name="Cooksey A.M."/>
            <person name="Castoe T.A."/>
            <person name="Crawford N.G."/>
            <person name="Densmore L.D."/>
            <person name="Drew J.C."/>
            <person name="Edwards S.V."/>
            <person name="Faircloth B.C."/>
            <person name="Fujita M.K."/>
            <person name="Greenwold M.J."/>
            <person name="Hoffmann F.G."/>
            <person name="Howard J.M."/>
            <person name="Iguchi T."/>
            <person name="Janes D.E."/>
            <person name="Khan S.Y."/>
            <person name="Kohno S."/>
            <person name="de Koning A.J."/>
            <person name="Lance S.L."/>
            <person name="McCarthy F.M."/>
            <person name="McCormack J.E."/>
            <person name="Merchant M.E."/>
            <person name="Peterson D.G."/>
            <person name="Pollock D.D."/>
            <person name="Pourmand N."/>
            <person name="Raney B.J."/>
            <person name="Roessler K.A."/>
            <person name="Sanford J.R."/>
            <person name="Sawyer R.H."/>
            <person name="Schmidt C.J."/>
            <person name="Triplett E.W."/>
            <person name="Tuberville T.D."/>
            <person name="Venegas-Anaya M."/>
            <person name="Howard J.T."/>
            <person name="Jarvis E.D."/>
            <person name="Guillette L.J.Jr."/>
            <person name="Glenn T.C."/>
            <person name="Green R.E."/>
            <person name="Ray D.A."/>
        </authorList>
    </citation>
    <scope>NUCLEOTIDE SEQUENCE [LARGE SCALE GENOMIC DNA]</scope>
    <source>
        <strain evidence="7">KSC_2009_1</strain>
    </source>
</reference>
<evidence type="ECO:0000259" key="6">
    <source>
        <dbReference type="PROSITE" id="PS50848"/>
    </source>
</evidence>
<feature type="domain" description="START" evidence="6">
    <location>
        <begin position="43"/>
        <end position="231"/>
    </location>
</feature>
<comment type="function">
    <text evidence="4">May be involved in the intracellular transport of sterols or other lipids. May bind cholesterol or other sterols.</text>
</comment>
<evidence type="ECO:0000256" key="5">
    <source>
        <dbReference type="SAM" id="MobiDB-lite"/>
    </source>
</evidence>
<keyword evidence="2" id="KW-0445">Lipid transport</keyword>
<dbReference type="SMART" id="SM00234">
    <property type="entry name" value="START"/>
    <property type="match status" value="1"/>
</dbReference>
<dbReference type="AlphaFoldDB" id="A0A151MWN9"/>
<evidence type="ECO:0000256" key="4">
    <source>
        <dbReference type="ARBA" id="ARBA00024750"/>
    </source>
</evidence>
<dbReference type="Pfam" id="PF01852">
    <property type="entry name" value="START"/>
    <property type="match status" value="1"/>
</dbReference>
<dbReference type="SUPFAM" id="SSF55961">
    <property type="entry name" value="Bet v1-like"/>
    <property type="match status" value="1"/>
</dbReference>
<keyword evidence="3" id="KW-0446">Lipid-binding</keyword>
<comment type="caution">
    <text evidence="7">The sequence shown here is derived from an EMBL/GenBank/DDBJ whole genome shotgun (WGS) entry which is preliminary data.</text>
</comment>
<evidence type="ECO:0000313" key="8">
    <source>
        <dbReference type="Proteomes" id="UP000050525"/>
    </source>
</evidence>
<gene>
    <name evidence="7" type="primary">STARD6</name>
    <name evidence="7" type="ORF">Y1Q_0009758</name>
</gene>
<dbReference type="InterPro" id="IPR002913">
    <property type="entry name" value="START_lipid-bd_dom"/>
</dbReference>
<feature type="region of interest" description="Disordered" evidence="5">
    <location>
        <begin position="1"/>
        <end position="20"/>
    </location>
</feature>
<dbReference type="InterPro" id="IPR023393">
    <property type="entry name" value="START-like_dom_sf"/>
</dbReference>
<dbReference type="InterPro" id="IPR043556">
    <property type="entry name" value="StARD5/6"/>
</dbReference>